<keyword evidence="2 5" id="KW-0547">Nucleotide-binding</keyword>
<dbReference type="GO" id="GO:0006529">
    <property type="term" value="P:asparagine biosynthetic process"/>
    <property type="evidence" value="ECO:0007669"/>
    <property type="project" value="InterPro"/>
</dbReference>
<evidence type="ECO:0000256" key="7">
    <source>
        <dbReference type="PIRSR" id="PIRSR001589-3"/>
    </source>
</evidence>
<sequence length="607" mass="68272">MSSCLTHRGPDDSGVYLDGSVGLAHRRLSIIDLNTGRQPIFNEDESVAVIFNGEIYNYRQLKKSLISDGHRFTTETDTEVIVHLYEENGLSFVEQLQGMFAFALWDSDRERLVLARDQIGIKPLLFSHDGDTTAFASELPALLRTEIDHGGLDESALARYFAFGFIPSPDTAFSNISKLQPGEMAVVSENGLNIESYHTLSVSPISLGMEAASSVLRTQLESAVERRLQSDVSLGAFLSGGIDSSIVVGLLSQLLDQQVKTFTVGFEEDRFNESRAARKVANYHETDHTEFTITAADVRNKIPEVIERLGEPFADQSLIPTYVVARETGQNVKVALSGDGADELFSGYDRYRGEFLSRYYRTLPSSIRQQIIEPAVSCLPASRSSTTGELGRLAQKFVRGGVEDISARHFEWMRIPNENAAQAVIPDVASQGKQRLAEEHNMLGTWLPDDRQDDLSAMQAVDVQYTLPNQMLNKVDTASMYNSLEVRVPFLDTSVVEYALGLPINHKMTTRTRKRVLKNAFDDILPKEVLQRNKQGFDMPVGEWFKEELQDDFRTTVSTLETDMLDINEVMDIYQAHVKDEAEHGKFLWTVYVFAIWLRRMRRNNVL</sequence>
<keyword evidence="10" id="KW-1185">Reference proteome</keyword>
<dbReference type="InterPro" id="IPR014729">
    <property type="entry name" value="Rossmann-like_a/b/a_fold"/>
</dbReference>
<evidence type="ECO:0000259" key="8">
    <source>
        <dbReference type="PROSITE" id="PS51278"/>
    </source>
</evidence>
<comment type="similarity">
    <text evidence="1">Belongs to the asparagine synthetase family.</text>
</comment>
<feature type="binding site" evidence="6">
    <location>
        <position position="264"/>
    </location>
    <ligand>
        <name>ATP</name>
        <dbReference type="ChEBI" id="CHEBI:30616"/>
    </ligand>
</feature>
<evidence type="ECO:0000256" key="1">
    <source>
        <dbReference type="ARBA" id="ARBA00005752"/>
    </source>
</evidence>
<dbReference type="Pfam" id="PF00733">
    <property type="entry name" value="Asn_synthase"/>
    <property type="match status" value="1"/>
</dbReference>
<dbReference type="SUPFAM" id="SSF52402">
    <property type="entry name" value="Adenine nucleotide alpha hydrolases-like"/>
    <property type="match status" value="1"/>
</dbReference>
<feature type="binding site" evidence="6">
    <location>
        <begin position="337"/>
        <end position="338"/>
    </location>
    <ligand>
        <name>ATP</name>
        <dbReference type="ChEBI" id="CHEBI:30616"/>
    </ligand>
</feature>
<organism evidence="9 10">
    <name type="scientific">Halogranum gelatinilyticum</name>
    <dbReference type="NCBI Taxonomy" id="660521"/>
    <lineage>
        <taxon>Archaea</taxon>
        <taxon>Methanobacteriati</taxon>
        <taxon>Methanobacteriota</taxon>
        <taxon>Stenosarchaea group</taxon>
        <taxon>Halobacteria</taxon>
        <taxon>Halobacteriales</taxon>
        <taxon>Haloferacaceae</taxon>
    </lineage>
</organism>
<keyword evidence="3 5" id="KW-0067">ATP-binding</keyword>
<dbReference type="SUPFAM" id="SSF56235">
    <property type="entry name" value="N-terminal nucleophile aminohydrolases (Ntn hydrolases)"/>
    <property type="match status" value="1"/>
</dbReference>
<feature type="binding site" evidence="6">
    <location>
        <position position="77"/>
    </location>
    <ligand>
        <name>L-glutamine</name>
        <dbReference type="ChEBI" id="CHEBI:58359"/>
    </ligand>
</feature>
<dbReference type="STRING" id="660521.SAMN04487949_2852"/>
<evidence type="ECO:0000256" key="2">
    <source>
        <dbReference type="ARBA" id="ARBA00022741"/>
    </source>
</evidence>
<name>A0A1G9X6Y7_9EURY</name>
<accession>A0A1G9X6Y7</accession>
<evidence type="ECO:0000256" key="6">
    <source>
        <dbReference type="PIRSR" id="PIRSR001589-2"/>
    </source>
</evidence>
<reference evidence="10" key="1">
    <citation type="submission" date="2016-10" db="EMBL/GenBank/DDBJ databases">
        <authorList>
            <person name="Varghese N."/>
            <person name="Submissions S."/>
        </authorList>
    </citation>
    <scope>NUCLEOTIDE SEQUENCE [LARGE SCALE GENOMIC DNA]</scope>
    <source>
        <strain evidence="10">CGMCC 1.10119</strain>
    </source>
</reference>
<dbReference type="EC" id="6.3.5.4" evidence="5"/>
<comment type="catalytic activity">
    <reaction evidence="5">
        <text>L-aspartate + L-glutamine + ATP + H2O = L-asparagine + L-glutamate + AMP + diphosphate + H(+)</text>
        <dbReference type="Rhea" id="RHEA:12228"/>
        <dbReference type="ChEBI" id="CHEBI:15377"/>
        <dbReference type="ChEBI" id="CHEBI:15378"/>
        <dbReference type="ChEBI" id="CHEBI:29985"/>
        <dbReference type="ChEBI" id="CHEBI:29991"/>
        <dbReference type="ChEBI" id="CHEBI:30616"/>
        <dbReference type="ChEBI" id="CHEBI:33019"/>
        <dbReference type="ChEBI" id="CHEBI:58048"/>
        <dbReference type="ChEBI" id="CHEBI:58359"/>
        <dbReference type="ChEBI" id="CHEBI:456215"/>
        <dbReference type="EC" id="6.3.5.4"/>
    </reaction>
</comment>
<evidence type="ECO:0000256" key="3">
    <source>
        <dbReference type="ARBA" id="ARBA00022840"/>
    </source>
</evidence>
<evidence type="ECO:0000256" key="4">
    <source>
        <dbReference type="ARBA" id="ARBA00022962"/>
    </source>
</evidence>
<dbReference type="GO" id="GO:0005524">
    <property type="term" value="F:ATP binding"/>
    <property type="evidence" value="ECO:0007669"/>
    <property type="project" value="UniProtKB-KW"/>
</dbReference>
<evidence type="ECO:0000256" key="5">
    <source>
        <dbReference type="PIRNR" id="PIRNR001589"/>
    </source>
</evidence>
<protein>
    <recommendedName>
        <fullName evidence="5">Putative asparagine synthetase [glutamine-hydrolyzing]</fullName>
        <ecNumber evidence="5">6.3.5.4</ecNumber>
    </recommendedName>
</protein>
<dbReference type="InterPro" id="IPR033738">
    <property type="entry name" value="AsnB_N"/>
</dbReference>
<keyword evidence="4" id="KW-0315">Glutamine amidotransferase</keyword>
<dbReference type="PANTHER" id="PTHR43284:SF1">
    <property type="entry name" value="ASPARAGINE SYNTHETASE"/>
    <property type="match status" value="1"/>
</dbReference>
<dbReference type="PIRSF" id="PIRSF001589">
    <property type="entry name" value="Asn_synthetase_glu-h"/>
    <property type="match status" value="1"/>
</dbReference>
<dbReference type="CDD" id="cd00712">
    <property type="entry name" value="AsnB"/>
    <property type="match status" value="1"/>
</dbReference>
<dbReference type="InterPro" id="IPR029055">
    <property type="entry name" value="Ntn_hydrolases_N"/>
</dbReference>
<evidence type="ECO:0000313" key="9">
    <source>
        <dbReference type="EMBL" id="SDM92105.1"/>
    </source>
</evidence>
<dbReference type="InterPro" id="IPR017932">
    <property type="entry name" value="GATase_2_dom"/>
</dbReference>
<dbReference type="Pfam" id="PF13537">
    <property type="entry name" value="GATase_7"/>
    <property type="match status" value="1"/>
</dbReference>
<evidence type="ECO:0000313" key="10">
    <source>
        <dbReference type="Proteomes" id="UP000199451"/>
    </source>
</evidence>
<gene>
    <name evidence="9" type="ORF">SAMN04487949_2852</name>
</gene>
<dbReference type="Gene3D" id="3.40.50.620">
    <property type="entry name" value="HUPs"/>
    <property type="match status" value="1"/>
</dbReference>
<dbReference type="Proteomes" id="UP000199451">
    <property type="component" value="Unassembled WGS sequence"/>
</dbReference>
<dbReference type="InterPro" id="IPR051786">
    <property type="entry name" value="ASN_synthetase/amidase"/>
</dbReference>
<proteinExistence type="inferred from homology"/>
<dbReference type="InterPro" id="IPR006426">
    <property type="entry name" value="Asn_synth_AEB"/>
</dbReference>
<feature type="domain" description="Glutamine amidotransferase type-2" evidence="8">
    <location>
        <begin position="1"/>
        <end position="190"/>
    </location>
</feature>
<dbReference type="InterPro" id="IPR001962">
    <property type="entry name" value="Asn_synthase"/>
</dbReference>
<dbReference type="AlphaFoldDB" id="A0A1G9X6Y7"/>
<dbReference type="NCBIfam" id="TIGR01536">
    <property type="entry name" value="asn_synth_AEB"/>
    <property type="match status" value="1"/>
</dbReference>
<feature type="site" description="Important for beta-aspartyl-AMP intermediate formation" evidence="7">
    <location>
        <position position="339"/>
    </location>
</feature>
<dbReference type="PROSITE" id="PS51278">
    <property type="entry name" value="GATASE_TYPE_2"/>
    <property type="match status" value="1"/>
</dbReference>
<dbReference type="Gene3D" id="3.60.20.10">
    <property type="entry name" value="Glutamine Phosphoribosylpyrophosphate, subunit 1, domain 1"/>
    <property type="match status" value="1"/>
</dbReference>
<dbReference type="CDD" id="cd01991">
    <property type="entry name" value="Asn_synthase_B_C"/>
    <property type="match status" value="1"/>
</dbReference>
<dbReference type="GO" id="GO:0004066">
    <property type="term" value="F:asparagine synthase (glutamine-hydrolyzing) activity"/>
    <property type="evidence" value="ECO:0007669"/>
    <property type="project" value="UniProtKB-EC"/>
</dbReference>
<dbReference type="EMBL" id="FNHL01000004">
    <property type="protein sequence ID" value="SDM92105.1"/>
    <property type="molecule type" value="Genomic_DNA"/>
</dbReference>
<dbReference type="PANTHER" id="PTHR43284">
    <property type="entry name" value="ASPARAGINE SYNTHETASE (GLUTAMINE-HYDROLYZING)"/>
    <property type="match status" value="1"/>
</dbReference>
<dbReference type="GO" id="GO:0005829">
    <property type="term" value="C:cytosol"/>
    <property type="evidence" value="ECO:0007669"/>
    <property type="project" value="TreeGrafter"/>
</dbReference>